<feature type="domain" description="Protein kinase" evidence="3">
    <location>
        <begin position="1"/>
        <end position="198"/>
    </location>
</feature>
<reference evidence="5" key="1">
    <citation type="journal article" date="2017" name="Nat. Ecol. Evol.">
        <title>Genome expansion and lineage-specific genetic innovations in the forest pathogenic fungi Armillaria.</title>
        <authorList>
            <person name="Sipos G."/>
            <person name="Prasanna A.N."/>
            <person name="Walter M.C."/>
            <person name="O'Connor E."/>
            <person name="Balint B."/>
            <person name="Krizsan K."/>
            <person name="Kiss B."/>
            <person name="Hess J."/>
            <person name="Varga T."/>
            <person name="Slot J."/>
            <person name="Riley R."/>
            <person name="Boka B."/>
            <person name="Rigling D."/>
            <person name="Barry K."/>
            <person name="Lee J."/>
            <person name="Mihaltcheva S."/>
            <person name="LaButti K."/>
            <person name="Lipzen A."/>
            <person name="Waldron R."/>
            <person name="Moloney N.M."/>
            <person name="Sperisen C."/>
            <person name="Kredics L."/>
            <person name="Vagvoelgyi C."/>
            <person name="Patrignani A."/>
            <person name="Fitzpatrick D."/>
            <person name="Nagy I."/>
            <person name="Doyle S."/>
            <person name="Anderson J.B."/>
            <person name="Grigoriev I.V."/>
            <person name="Gueldener U."/>
            <person name="Muensterkoetter M."/>
            <person name="Nagy L.G."/>
        </authorList>
    </citation>
    <scope>NUCLEOTIDE SEQUENCE [LARGE SCALE GENOMIC DNA]</scope>
    <source>
        <strain evidence="5">C18/9</strain>
    </source>
</reference>
<evidence type="ECO:0000259" key="3">
    <source>
        <dbReference type="PROSITE" id="PS50011"/>
    </source>
</evidence>
<evidence type="ECO:0000256" key="2">
    <source>
        <dbReference type="SAM" id="MobiDB-lite"/>
    </source>
</evidence>
<feature type="region of interest" description="Disordered" evidence="2">
    <location>
        <begin position="1"/>
        <end position="22"/>
    </location>
</feature>
<dbReference type="OMA" id="QSRRIEY"/>
<protein>
    <recommendedName>
        <fullName evidence="1">non-specific serine/threonine protein kinase</fullName>
        <ecNumber evidence="1">2.7.11.1</ecNumber>
    </recommendedName>
</protein>
<dbReference type="PROSITE" id="PS00108">
    <property type="entry name" value="PROTEIN_KINASE_ST"/>
    <property type="match status" value="1"/>
</dbReference>
<dbReference type="EC" id="2.7.11.1" evidence="1"/>
<dbReference type="InterPro" id="IPR011009">
    <property type="entry name" value="Kinase-like_dom_sf"/>
</dbReference>
<dbReference type="AlphaFoldDB" id="A0A284R273"/>
<gene>
    <name evidence="4" type="ORF">ARMOST_06172</name>
</gene>
<dbReference type="SMART" id="SM00220">
    <property type="entry name" value="S_TKc"/>
    <property type="match status" value="1"/>
</dbReference>
<dbReference type="PROSITE" id="PS50011">
    <property type="entry name" value="PROTEIN_KINASE_DOM"/>
    <property type="match status" value="1"/>
</dbReference>
<dbReference type="OrthoDB" id="5579860at2759"/>
<dbReference type="PANTHER" id="PTHR11909">
    <property type="entry name" value="CASEIN KINASE-RELATED"/>
    <property type="match status" value="1"/>
</dbReference>
<evidence type="ECO:0000256" key="1">
    <source>
        <dbReference type="ARBA" id="ARBA00012513"/>
    </source>
</evidence>
<name>A0A284R273_ARMOS</name>
<dbReference type="STRING" id="47428.A0A284R273"/>
<dbReference type="InterPro" id="IPR008271">
    <property type="entry name" value="Ser/Thr_kinase_AS"/>
</dbReference>
<dbReference type="GO" id="GO:0004674">
    <property type="term" value="F:protein serine/threonine kinase activity"/>
    <property type="evidence" value="ECO:0007669"/>
    <property type="project" value="UniProtKB-EC"/>
</dbReference>
<sequence>MAMEILGPSVAERQKKNGPRTGPMLKTVIRIMDQVLAGLEHIHSLGILHRDIKPENLLCGLDNSTIKIIDFGLSKPISHGPPNKYDPLKDRKTLVGSPYWASLHSHNGVDLAPRDDLEPLAYIALFLLRGHLPWKPRPRLEPQLRSQEIIRLMKSSCSGKDLSSGFPVEFGYLLDYSRSLEFDQLPDYRSFMRLFAALPKGISDGLLDWTSCDPQTTTCILDEPQLDIPGLDENSDADDDDYAFAAENSYFEMDISMWEHQRERDKDLTFPVERELFLDSCTPLIVQTSFVVF</sequence>
<dbReference type="GO" id="GO:0005524">
    <property type="term" value="F:ATP binding"/>
    <property type="evidence" value="ECO:0007669"/>
    <property type="project" value="InterPro"/>
</dbReference>
<dbReference type="Proteomes" id="UP000219338">
    <property type="component" value="Unassembled WGS sequence"/>
</dbReference>
<evidence type="ECO:0000313" key="5">
    <source>
        <dbReference type="Proteomes" id="UP000219338"/>
    </source>
</evidence>
<accession>A0A284R273</accession>
<dbReference type="Gene3D" id="1.10.510.10">
    <property type="entry name" value="Transferase(Phosphotransferase) domain 1"/>
    <property type="match status" value="1"/>
</dbReference>
<dbReference type="InterPro" id="IPR050235">
    <property type="entry name" value="CK1_Ser-Thr_kinase"/>
</dbReference>
<dbReference type="Pfam" id="PF00069">
    <property type="entry name" value="Pkinase"/>
    <property type="match status" value="1"/>
</dbReference>
<keyword evidence="5" id="KW-1185">Reference proteome</keyword>
<proteinExistence type="predicted"/>
<dbReference type="InterPro" id="IPR000719">
    <property type="entry name" value="Prot_kinase_dom"/>
</dbReference>
<organism evidence="4 5">
    <name type="scientific">Armillaria ostoyae</name>
    <name type="common">Armillaria root rot fungus</name>
    <dbReference type="NCBI Taxonomy" id="47428"/>
    <lineage>
        <taxon>Eukaryota</taxon>
        <taxon>Fungi</taxon>
        <taxon>Dikarya</taxon>
        <taxon>Basidiomycota</taxon>
        <taxon>Agaricomycotina</taxon>
        <taxon>Agaricomycetes</taxon>
        <taxon>Agaricomycetidae</taxon>
        <taxon>Agaricales</taxon>
        <taxon>Marasmiineae</taxon>
        <taxon>Physalacriaceae</taxon>
        <taxon>Armillaria</taxon>
    </lineage>
</organism>
<dbReference type="SUPFAM" id="SSF56112">
    <property type="entry name" value="Protein kinase-like (PK-like)"/>
    <property type="match status" value="1"/>
</dbReference>
<dbReference type="EMBL" id="FUEG01000004">
    <property type="protein sequence ID" value="SJL02834.1"/>
    <property type="molecule type" value="Genomic_DNA"/>
</dbReference>
<evidence type="ECO:0000313" key="4">
    <source>
        <dbReference type="EMBL" id="SJL02834.1"/>
    </source>
</evidence>